<proteinExistence type="predicted"/>
<protein>
    <recommendedName>
        <fullName evidence="3">Ankyrin repeat protein</fullName>
    </recommendedName>
</protein>
<dbReference type="InterPro" id="IPR052050">
    <property type="entry name" value="SecEffector_AnkRepeat"/>
</dbReference>
<dbReference type="AlphaFoldDB" id="A0A836CPI4"/>
<dbReference type="Gene3D" id="1.25.40.20">
    <property type="entry name" value="Ankyrin repeat-containing domain"/>
    <property type="match status" value="1"/>
</dbReference>
<gene>
    <name evidence="1" type="ORF">JKP88DRAFT_297365</name>
</gene>
<name>A0A836CPI4_9STRA</name>
<dbReference type="PANTHER" id="PTHR46586:SF3">
    <property type="entry name" value="ANKYRIN REPEAT-CONTAINING PROTEIN"/>
    <property type="match status" value="1"/>
</dbReference>
<reference evidence="1" key="1">
    <citation type="submission" date="2021-02" db="EMBL/GenBank/DDBJ databases">
        <title>First Annotated Genome of the Yellow-green Alga Tribonema minus.</title>
        <authorList>
            <person name="Mahan K.M."/>
        </authorList>
    </citation>
    <scope>NUCLEOTIDE SEQUENCE</scope>
    <source>
        <strain evidence="1">UTEX B ZZ1240</strain>
    </source>
</reference>
<dbReference type="Proteomes" id="UP000664859">
    <property type="component" value="Unassembled WGS sequence"/>
</dbReference>
<sequence length="335" mass="36850">MAVVLEHAGAHCNMSLLHPLRLLDSCVRLITPRQQEQIALDLAERGDDGFALTWLSQQQLRVVDAPRSQYLLAAMCFKAAQGGHLATLQYLLHPKRGLALFGPLVYPDAVLVWLAGRPFDDEVANNFGDKDVLTYLVNAMRWQDREIASTLLDKAAGSGNIEMLRWLLAEGHAFTPSTMAHAAFHGQLPMLKWLRQQGCPHDIHNLFECAVIKSRAATVRLAQWVRSCGGGDWTPDGLARSLRLAMIVHVNPAVAAWLRSEGALWPGGLLEVTHDATVGMSSVRMMEWALESGCGWGAWTSAHCDKFKFAKYVSAPADAKPVLHALGCPCKCPRM</sequence>
<organism evidence="1 2">
    <name type="scientific">Tribonema minus</name>
    <dbReference type="NCBI Taxonomy" id="303371"/>
    <lineage>
        <taxon>Eukaryota</taxon>
        <taxon>Sar</taxon>
        <taxon>Stramenopiles</taxon>
        <taxon>Ochrophyta</taxon>
        <taxon>PX clade</taxon>
        <taxon>Xanthophyceae</taxon>
        <taxon>Tribonematales</taxon>
        <taxon>Tribonemataceae</taxon>
        <taxon>Tribonema</taxon>
    </lineage>
</organism>
<dbReference type="EMBL" id="JAFCMP010000025">
    <property type="protein sequence ID" value="KAG5190901.1"/>
    <property type="molecule type" value="Genomic_DNA"/>
</dbReference>
<evidence type="ECO:0000313" key="2">
    <source>
        <dbReference type="Proteomes" id="UP000664859"/>
    </source>
</evidence>
<evidence type="ECO:0008006" key="3">
    <source>
        <dbReference type="Google" id="ProtNLM"/>
    </source>
</evidence>
<dbReference type="InterPro" id="IPR036770">
    <property type="entry name" value="Ankyrin_rpt-contain_sf"/>
</dbReference>
<dbReference type="SUPFAM" id="SSF48403">
    <property type="entry name" value="Ankyrin repeat"/>
    <property type="match status" value="1"/>
</dbReference>
<comment type="caution">
    <text evidence="1">The sequence shown here is derived from an EMBL/GenBank/DDBJ whole genome shotgun (WGS) entry which is preliminary data.</text>
</comment>
<keyword evidence="2" id="KW-1185">Reference proteome</keyword>
<accession>A0A836CPI4</accession>
<evidence type="ECO:0000313" key="1">
    <source>
        <dbReference type="EMBL" id="KAG5190901.1"/>
    </source>
</evidence>
<dbReference type="PANTHER" id="PTHR46586">
    <property type="entry name" value="ANKYRIN REPEAT-CONTAINING PROTEIN"/>
    <property type="match status" value="1"/>
</dbReference>